<dbReference type="InterPro" id="IPR035513">
    <property type="entry name" value="Invertase/methylesterase_inhib"/>
</dbReference>
<evidence type="ECO:0000256" key="1">
    <source>
        <dbReference type="ARBA" id="ARBA00022729"/>
    </source>
</evidence>
<dbReference type="GO" id="GO:0004857">
    <property type="term" value="F:enzyme inhibitor activity"/>
    <property type="evidence" value="ECO:0007669"/>
    <property type="project" value="InterPro"/>
</dbReference>
<evidence type="ECO:0000313" key="5">
    <source>
        <dbReference type="Proteomes" id="UP000015105"/>
    </source>
</evidence>
<name>A0A452ZQP6_AEGTS</name>
<sequence>KGAGNMARLSVTTTTLLLAAVAFFIAAGAAEAGQPHNGDAITKDFVFARGIKLHISKQGTATDHIFAGGSKLFIARHDAAPTDHALAGGSKLFIARHDAAPADHASARGSKLDVTQSKISIPKKRLAVSQSKASVQKKGFIFLEGPKLGGGGAASADTAGAAPGAVQACDQLEAYQRVCHTLLHLPGVTTPRALMETAVRVALGRARAAKVTFDAAKAASGAGNPMASILGSCEQNYDDLVDALEGVSRAMHKPGTSSESLVEKMTAASTYAGDCDNWYEERDVKSPYEVMQRHLAQMVSVALGLANKKL</sequence>
<feature type="chain" id="PRO_5019582175" description="Pectinesterase inhibitor domain-containing protein" evidence="2">
    <location>
        <begin position="33"/>
        <end position="310"/>
    </location>
</feature>
<dbReference type="InterPro" id="IPR006501">
    <property type="entry name" value="Pectinesterase_inhib_dom"/>
</dbReference>
<feature type="signal peptide" evidence="2">
    <location>
        <begin position="1"/>
        <end position="32"/>
    </location>
</feature>
<proteinExistence type="predicted"/>
<dbReference type="SMART" id="SM00856">
    <property type="entry name" value="PMEI"/>
    <property type="match status" value="1"/>
</dbReference>
<protein>
    <recommendedName>
        <fullName evidence="3">Pectinesterase inhibitor domain-containing protein</fullName>
    </recommendedName>
</protein>
<reference evidence="4" key="4">
    <citation type="submission" date="2019-03" db="UniProtKB">
        <authorList>
            <consortium name="EnsemblPlants"/>
        </authorList>
    </citation>
    <scope>IDENTIFICATION</scope>
</reference>
<dbReference type="SUPFAM" id="SSF101148">
    <property type="entry name" value="Plant invertase/pectin methylesterase inhibitor"/>
    <property type="match status" value="1"/>
</dbReference>
<reference evidence="5" key="1">
    <citation type="journal article" date="2014" name="Science">
        <title>Ancient hybridizations among the ancestral genomes of bread wheat.</title>
        <authorList>
            <consortium name="International Wheat Genome Sequencing Consortium,"/>
            <person name="Marcussen T."/>
            <person name="Sandve S.R."/>
            <person name="Heier L."/>
            <person name="Spannagl M."/>
            <person name="Pfeifer M."/>
            <person name="Jakobsen K.S."/>
            <person name="Wulff B.B."/>
            <person name="Steuernagel B."/>
            <person name="Mayer K.F."/>
            <person name="Olsen O.A."/>
        </authorList>
    </citation>
    <scope>NUCLEOTIDE SEQUENCE [LARGE SCALE GENOMIC DNA]</scope>
    <source>
        <strain evidence="5">cv. AL8/78</strain>
    </source>
</reference>
<feature type="domain" description="Pectinesterase inhibitor" evidence="3">
    <location>
        <begin position="161"/>
        <end position="305"/>
    </location>
</feature>
<dbReference type="InterPro" id="IPR051955">
    <property type="entry name" value="PME_Inhibitor"/>
</dbReference>
<keyword evidence="5" id="KW-1185">Reference proteome</keyword>
<organism evidence="4 5">
    <name type="scientific">Aegilops tauschii subsp. strangulata</name>
    <name type="common">Goatgrass</name>
    <dbReference type="NCBI Taxonomy" id="200361"/>
    <lineage>
        <taxon>Eukaryota</taxon>
        <taxon>Viridiplantae</taxon>
        <taxon>Streptophyta</taxon>
        <taxon>Embryophyta</taxon>
        <taxon>Tracheophyta</taxon>
        <taxon>Spermatophyta</taxon>
        <taxon>Magnoliopsida</taxon>
        <taxon>Liliopsida</taxon>
        <taxon>Poales</taxon>
        <taxon>Poaceae</taxon>
        <taxon>BOP clade</taxon>
        <taxon>Pooideae</taxon>
        <taxon>Triticodae</taxon>
        <taxon>Triticeae</taxon>
        <taxon>Triticinae</taxon>
        <taxon>Aegilops</taxon>
    </lineage>
</organism>
<dbReference type="PANTHER" id="PTHR31080">
    <property type="entry name" value="PECTINESTERASE INHIBITOR-LIKE"/>
    <property type="match status" value="1"/>
</dbReference>
<evidence type="ECO:0000259" key="3">
    <source>
        <dbReference type="SMART" id="SM00856"/>
    </source>
</evidence>
<dbReference type="Proteomes" id="UP000015105">
    <property type="component" value="Chromosome 1D"/>
</dbReference>
<reference evidence="4" key="5">
    <citation type="journal article" date="2021" name="G3 (Bethesda)">
        <title>Aegilops tauschii genome assembly Aet v5.0 features greater sequence contiguity and improved annotation.</title>
        <authorList>
            <person name="Wang L."/>
            <person name="Zhu T."/>
            <person name="Rodriguez J.C."/>
            <person name="Deal K.R."/>
            <person name="Dubcovsky J."/>
            <person name="McGuire P.E."/>
            <person name="Lux T."/>
            <person name="Spannagl M."/>
            <person name="Mayer K.F.X."/>
            <person name="Baldrich P."/>
            <person name="Meyers B.C."/>
            <person name="Huo N."/>
            <person name="Gu Y.Q."/>
            <person name="Zhou H."/>
            <person name="Devos K.M."/>
            <person name="Bennetzen J.L."/>
            <person name="Unver T."/>
            <person name="Budak H."/>
            <person name="Gulick P.J."/>
            <person name="Galiba G."/>
            <person name="Kalapos B."/>
            <person name="Nelson D.R."/>
            <person name="Li P."/>
            <person name="You F.M."/>
            <person name="Luo M.C."/>
            <person name="Dvorak J."/>
        </authorList>
    </citation>
    <scope>NUCLEOTIDE SEQUENCE [LARGE SCALE GENOMIC DNA]</scope>
    <source>
        <strain evidence="4">cv. AL8/78</strain>
    </source>
</reference>
<reference evidence="5" key="2">
    <citation type="journal article" date="2017" name="Nat. Plants">
        <title>The Aegilops tauschii genome reveals multiple impacts of transposons.</title>
        <authorList>
            <person name="Zhao G."/>
            <person name="Zou C."/>
            <person name="Li K."/>
            <person name="Wang K."/>
            <person name="Li T."/>
            <person name="Gao L."/>
            <person name="Zhang X."/>
            <person name="Wang H."/>
            <person name="Yang Z."/>
            <person name="Liu X."/>
            <person name="Jiang W."/>
            <person name="Mao L."/>
            <person name="Kong X."/>
            <person name="Jiao Y."/>
            <person name="Jia J."/>
        </authorList>
    </citation>
    <scope>NUCLEOTIDE SEQUENCE [LARGE SCALE GENOMIC DNA]</scope>
    <source>
        <strain evidence="5">cv. AL8/78</strain>
    </source>
</reference>
<dbReference type="EnsemblPlants" id="AET1Gv20881700.1">
    <property type="protein sequence ID" value="AET1Gv20881700.1"/>
    <property type="gene ID" value="AET1Gv20881700"/>
</dbReference>
<dbReference type="NCBIfam" id="TIGR01614">
    <property type="entry name" value="PME_inhib"/>
    <property type="match status" value="1"/>
</dbReference>
<accession>A0A452ZQP6</accession>
<evidence type="ECO:0000256" key="2">
    <source>
        <dbReference type="SAM" id="SignalP"/>
    </source>
</evidence>
<dbReference type="Gramene" id="AET1Gv20881700.1">
    <property type="protein sequence ID" value="AET1Gv20881700.1"/>
    <property type="gene ID" value="AET1Gv20881700"/>
</dbReference>
<dbReference type="AlphaFoldDB" id="A0A452ZQP6"/>
<dbReference type="Gene3D" id="1.20.140.40">
    <property type="entry name" value="Invertase/pectin methylesterase inhibitor family protein"/>
    <property type="match status" value="1"/>
</dbReference>
<dbReference type="CDD" id="cd15800">
    <property type="entry name" value="PMEI-like_2"/>
    <property type="match status" value="1"/>
</dbReference>
<dbReference type="PANTHER" id="PTHR31080:SF250">
    <property type="entry name" value="OS05G0543000 PROTEIN"/>
    <property type="match status" value="1"/>
</dbReference>
<dbReference type="Pfam" id="PF04043">
    <property type="entry name" value="PMEI"/>
    <property type="match status" value="1"/>
</dbReference>
<keyword evidence="1 2" id="KW-0732">Signal</keyword>
<evidence type="ECO:0000313" key="4">
    <source>
        <dbReference type="EnsemblPlants" id="AET1Gv20881700.1"/>
    </source>
</evidence>
<reference evidence="4" key="3">
    <citation type="journal article" date="2017" name="Nature">
        <title>Genome sequence of the progenitor of the wheat D genome Aegilops tauschii.</title>
        <authorList>
            <person name="Luo M.C."/>
            <person name="Gu Y.Q."/>
            <person name="Puiu D."/>
            <person name="Wang H."/>
            <person name="Twardziok S.O."/>
            <person name="Deal K.R."/>
            <person name="Huo N."/>
            <person name="Zhu T."/>
            <person name="Wang L."/>
            <person name="Wang Y."/>
            <person name="McGuire P.E."/>
            <person name="Liu S."/>
            <person name="Long H."/>
            <person name="Ramasamy R.K."/>
            <person name="Rodriguez J.C."/>
            <person name="Van S.L."/>
            <person name="Yuan L."/>
            <person name="Wang Z."/>
            <person name="Xia Z."/>
            <person name="Xiao L."/>
            <person name="Anderson O.D."/>
            <person name="Ouyang S."/>
            <person name="Liang Y."/>
            <person name="Zimin A.V."/>
            <person name="Pertea G."/>
            <person name="Qi P."/>
            <person name="Bennetzen J.L."/>
            <person name="Dai X."/>
            <person name="Dawson M.W."/>
            <person name="Muller H.G."/>
            <person name="Kugler K."/>
            <person name="Rivarola-Duarte L."/>
            <person name="Spannagl M."/>
            <person name="Mayer K.F.X."/>
            <person name="Lu F.H."/>
            <person name="Bevan M.W."/>
            <person name="Leroy P."/>
            <person name="Li P."/>
            <person name="You F.M."/>
            <person name="Sun Q."/>
            <person name="Liu Z."/>
            <person name="Lyons E."/>
            <person name="Wicker T."/>
            <person name="Salzberg S.L."/>
            <person name="Devos K.M."/>
            <person name="Dvorak J."/>
        </authorList>
    </citation>
    <scope>NUCLEOTIDE SEQUENCE [LARGE SCALE GENOMIC DNA]</scope>
    <source>
        <strain evidence="4">cv. AL8/78</strain>
    </source>
</reference>